<accession>A0A3D1JLG1</accession>
<evidence type="ECO:0000313" key="2">
    <source>
        <dbReference type="Proteomes" id="UP000264141"/>
    </source>
</evidence>
<dbReference type="AlphaFoldDB" id="A0A3D1JLG1"/>
<evidence type="ECO:0000313" key="1">
    <source>
        <dbReference type="EMBL" id="HCE18598.1"/>
    </source>
</evidence>
<dbReference type="EMBL" id="DPBP01000048">
    <property type="protein sequence ID" value="HCE18598.1"/>
    <property type="molecule type" value="Genomic_DNA"/>
</dbReference>
<sequence>MTTWKSVERAIAKRLNGQRLGATGKATADVVNDWLSVEVKHRRVLPDWLKDALGQAANGAEGRLPIVVLHESGQRHADDLVLMRLADFEDWFGEVLHGRSD</sequence>
<protein>
    <submittedName>
        <fullName evidence="1">Uncharacterized protein</fullName>
    </submittedName>
</protein>
<proteinExistence type="predicted"/>
<comment type="caution">
    <text evidence="1">The sequence shown here is derived from an EMBL/GenBank/DDBJ whole genome shotgun (WGS) entry which is preliminary data.</text>
</comment>
<dbReference type="STRING" id="229919.GCA_001050195_01056"/>
<organism evidence="1 2">
    <name type="scientific">Anaerolinea thermolimosa</name>
    <dbReference type="NCBI Taxonomy" id="229919"/>
    <lineage>
        <taxon>Bacteria</taxon>
        <taxon>Bacillati</taxon>
        <taxon>Chloroflexota</taxon>
        <taxon>Anaerolineae</taxon>
        <taxon>Anaerolineales</taxon>
        <taxon>Anaerolineaceae</taxon>
        <taxon>Anaerolinea</taxon>
    </lineage>
</organism>
<dbReference type="Proteomes" id="UP000264141">
    <property type="component" value="Unassembled WGS sequence"/>
</dbReference>
<gene>
    <name evidence="1" type="ORF">DEQ80_12140</name>
</gene>
<name>A0A3D1JLG1_9CHLR</name>
<reference evidence="1 2" key="1">
    <citation type="journal article" date="2018" name="Nat. Biotechnol.">
        <title>A standardized bacterial taxonomy based on genome phylogeny substantially revises the tree of life.</title>
        <authorList>
            <person name="Parks D.H."/>
            <person name="Chuvochina M."/>
            <person name="Waite D.W."/>
            <person name="Rinke C."/>
            <person name="Skarshewski A."/>
            <person name="Chaumeil P.A."/>
            <person name="Hugenholtz P."/>
        </authorList>
    </citation>
    <scope>NUCLEOTIDE SEQUENCE [LARGE SCALE GENOMIC DNA]</scope>
    <source>
        <strain evidence="1">UBA8781</strain>
    </source>
</reference>